<dbReference type="InterPro" id="IPR016192">
    <property type="entry name" value="APOBEC/CMP_deaminase_Zn-bd"/>
</dbReference>
<dbReference type="HAMAP" id="MF_00972">
    <property type="entry name" value="tRNA_aden_deaminase"/>
    <property type="match status" value="1"/>
</dbReference>
<feature type="binding site" evidence="8">
    <location>
        <position position="96"/>
    </location>
    <ligand>
        <name>Zn(2+)</name>
        <dbReference type="ChEBI" id="CHEBI:29105"/>
        <note>catalytic</note>
    </ligand>
</feature>
<evidence type="ECO:0000256" key="5">
    <source>
        <dbReference type="ARBA" id="ARBA00022801"/>
    </source>
</evidence>
<dbReference type="EC" id="3.5.4.33" evidence="8"/>
<protein>
    <recommendedName>
        <fullName evidence="8">tRNA-specific adenosine deaminase</fullName>
        <ecNumber evidence="8">3.5.4.33</ecNumber>
    </recommendedName>
</protein>
<dbReference type="InterPro" id="IPR028883">
    <property type="entry name" value="tRNA_aden_deaminase"/>
</dbReference>
<feature type="region of interest" description="Disordered" evidence="9">
    <location>
        <begin position="166"/>
        <end position="189"/>
    </location>
</feature>
<dbReference type="Proteomes" id="UP000034883">
    <property type="component" value="Chromosome"/>
</dbReference>
<feature type="active site" description="Proton donor" evidence="8">
    <location>
        <position position="65"/>
    </location>
</feature>
<dbReference type="Pfam" id="PF00383">
    <property type="entry name" value="dCMP_cyt_deam_1"/>
    <property type="match status" value="1"/>
</dbReference>
<dbReference type="FunFam" id="3.40.140.10:FF:000005">
    <property type="entry name" value="tRNA-specific adenosine deaminase"/>
    <property type="match status" value="1"/>
</dbReference>
<dbReference type="PROSITE" id="PS51747">
    <property type="entry name" value="CYT_DCMP_DEAMINASES_2"/>
    <property type="match status" value="1"/>
</dbReference>
<accession>A0A0F6VZD8</accession>
<evidence type="ECO:0000313" key="11">
    <source>
        <dbReference type="EMBL" id="AKF03346.1"/>
    </source>
</evidence>
<name>A0A0F6VZD8_9BACT</name>
<comment type="function">
    <text evidence="8">Catalyzes the deamination of adenosine to inosine at the wobble position 34 of tRNA(Arg2).</text>
</comment>
<dbReference type="NCBIfam" id="NF008113">
    <property type="entry name" value="PRK10860.1"/>
    <property type="match status" value="1"/>
</dbReference>
<evidence type="ECO:0000313" key="12">
    <source>
        <dbReference type="Proteomes" id="UP000034883"/>
    </source>
</evidence>
<comment type="similarity">
    <text evidence="1">Belongs to the cytidine and deoxycytidylate deaminase family. ADAT2 subfamily.</text>
</comment>
<dbReference type="GO" id="GO:0002100">
    <property type="term" value="P:tRNA wobble adenosine to inosine editing"/>
    <property type="evidence" value="ECO:0007669"/>
    <property type="project" value="UniProtKB-UniRule"/>
</dbReference>
<evidence type="ECO:0000256" key="6">
    <source>
        <dbReference type="ARBA" id="ARBA00022833"/>
    </source>
</evidence>
<proteinExistence type="inferred from homology"/>
<dbReference type="InterPro" id="IPR002125">
    <property type="entry name" value="CMP_dCMP_dom"/>
</dbReference>
<dbReference type="GO" id="GO:0052717">
    <property type="term" value="F:tRNA-specific adenosine-34 deaminase activity"/>
    <property type="evidence" value="ECO:0007669"/>
    <property type="project" value="UniProtKB-UniRule"/>
</dbReference>
<dbReference type="RefSeq" id="WP_075097428.1">
    <property type="nucleotide sequence ID" value="NZ_CP011125.1"/>
</dbReference>
<evidence type="ECO:0000256" key="7">
    <source>
        <dbReference type="ARBA" id="ARBA00048045"/>
    </source>
</evidence>
<keyword evidence="6 8" id="KW-0862">Zinc</keyword>
<evidence type="ECO:0000256" key="2">
    <source>
        <dbReference type="ARBA" id="ARBA00011738"/>
    </source>
</evidence>
<evidence type="ECO:0000256" key="4">
    <source>
        <dbReference type="ARBA" id="ARBA00022723"/>
    </source>
</evidence>
<evidence type="ECO:0000259" key="10">
    <source>
        <dbReference type="PROSITE" id="PS51747"/>
    </source>
</evidence>
<gene>
    <name evidence="8" type="primary">tadA</name>
    <name evidence="11" type="ORF">DB32_000495</name>
</gene>
<dbReference type="PANTHER" id="PTHR11079:SF202">
    <property type="entry name" value="TRNA-SPECIFIC ADENOSINE DEAMINASE"/>
    <property type="match status" value="1"/>
</dbReference>
<keyword evidence="3 8" id="KW-0819">tRNA processing</keyword>
<keyword evidence="12" id="KW-1185">Reference proteome</keyword>
<sequence>MTDSGDALPCSDVDASFMREAIAEARLAEAKGEVPVGCVIVLEGAIVGRGHNLRETMQDPTAHAEMIALRQAASTIGSWRLEHAIAYVTLEPCPMCAGALVNARVARVVYGADDPKAGATTTLYTIGSDPRLNHRFVLVPQVLGGECGALLTDFFGRIRAARRAARAGITPDVPPPPAKPRRDQEPEGG</sequence>
<feature type="compositionally biased region" description="Basic and acidic residues" evidence="9">
    <location>
        <begin position="180"/>
        <end position="189"/>
    </location>
</feature>
<evidence type="ECO:0000256" key="3">
    <source>
        <dbReference type="ARBA" id="ARBA00022694"/>
    </source>
</evidence>
<dbReference type="PANTHER" id="PTHR11079">
    <property type="entry name" value="CYTOSINE DEAMINASE FAMILY MEMBER"/>
    <property type="match status" value="1"/>
</dbReference>
<dbReference type="AlphaFoldDB" id="A0A0F6VZD8"/>
<feature type="binding site" evidence="8">
    <location>
        <position position="63"/>
    </location>
    <ligand>
        <name>Zn(2+)</name>
        <dbReference type="ChEBI" id="CHEBI:29105"/>
        <note>catalytic</note>
    </ligand>
</feature>
<keyword evidence="4 8" id="KW-0479">Metal-binding</keyword>
<dbReference type="KEGG" id="samy:DB32_000495"/>
<evidence type="ECO:0000256" key="8">
    <source>
        <dbReference type="HAMAP-Rule" id="MF_00972"/>
    </source>
</evidence>
<feature type="domain" description="CMP/dCMP-type deaminase" evidence="10">
    <location>
        <begin position="12"/>
        <end position="139"/>
    </location>
</feature>
<comment type="subunit">
    <text evidence="2 8">Homodimer.</text>
</comment>
<reference evidence="11 12" key="1">
    <citation type="submission" date="2015-03" db="EMBL/GenBank/DDBJ databases">
        <title>Genome assembly of Sandaracinus amylolyticus DSM 53668.</title>
        <authorList>
            <person name="Sharma G."/>
            <person name="Subramanian S."/>
        </authorList>
    </citation>
    <scope>NUCLEOTIDE SEQUENCE [LARGE SCALE GENOMIC DNA]</scope>
    <source>
        <strain evidence="11 12">DSM 53668</strain>
    </source>
</reference>
<dbReference type="SUPFAM" id="SSF53927">
    <property type="entry name" value="Cytidine deaminase-like"/>
    <property type="match status" value="1"/>
</dbReference>
<dbReference type="PROSITE" id="PS00903">
    <property type="entry name" value="CYT_DCMP_DEAMINASES_1"/>
    <property type="match status" value="1"/>
</dbReference>
<keyword evidence="5 8" id="KW-0378">Hydrolase</keyword>
<dbReference type="GO" id="GO:0008270">
    <property type="term" value="F:zinc ion binding"/>
    <property type="evidence" value="ECO:0007669"/>
    <property type="project" value="UniProtKB-UniRule"/>
</dbReference>
<dbReference type="STRING" id="927083.DB32_000495"/>
<dbReference type="EMBL" id="CP011125">
    <property type="protein sequence ID" value="AKF03346.1"/>
    <property type="molecule type" value="Genomic_DNA"/>
</dbReference>
<organism evidence="11 12">
    <name type="scientific">Sandaracinus amylolyticus</name>
    <dbReference type="NCBI Taxonomy" id="927083"/>
    <lineage>
        <taxon>Bacteria</taxon>
        <taxon>Pseudomonadati</taxon>
        <taxon>Myxococcota</taxon>
        <taxon>Polyangia</taxon>
        <taxon>Polyangiales</taxon>
        <taxon>Sandaracinaceae</taxon>
        <taxon>Sandaracinus</taxon>
    </lineage>
</organism>
<evidence type="ECO:0000256" key="1">
    <source>
        <dbReference type="ARBA" id="ARBA00010669"/>
    </source>
</evidence>
<evidence type="ECO:0000256" key="9">
    <source>
        <dbReference type="SAM" id="MobiDB-lite"/>
    </source>
</evidence>
<dbReference type="CDD" id="cd01285">
    <property type="entry name" value="nucleoside_deaminase"/>
    <property type="match status" value="1"/>
</dbReference>
<dbReference type="Gene3D" id="3.40.140.10">
    <property type="entry name" value="Cytidine Deaminase, domain 2"/>
    <property type="match status" value="1"/>
</dbReference>
<comment type="catalytic activity">
    <reaction evidence="7 8">
        <text>adenosine(34) in tRNA + H2O + H(+) = inosine(34) in tRNA + NH4(+)</text>
        <dbReference type="Rhea" id="RHEA:43168"/>
        <dbReference type="Rhea" id="RHEA-COMP:10373"/>
        <dbReference type="Rhea" id="RHEA-COMP:10374"/>
        <dbReference type="ChEBI" id="CHEBI:15377"/>
        <dbReference type="ChEBI" id="CHEBI:15378"/>
        <dbReference type="ChEBI" id="CHEBI:28938"/>
        <dbReference type="ChEBI" id="CHEBI:74411"/>
        <dbReference type="ChEBI" id="CHEBI:82852"/>
        <dbReference type="EC" id="3.5.4.33"/>
    </reaction>
</comment>
<comment type="cofactor">
    <cofactor evidence="8">
        <name>Zn(2+)</name>
        <dbReference type="ChEBI" id="CHEBI:29105"/>
    </cofactor>
    <text evidence="8">Binds 1 zinc ion per subunit.</text>
</comment>
<feature type="binding site" evidence="8">
    <location>
        <position position="93"/>
    </location>
    <ligand>
        <name>Zn(2+)</name>
        <dbReference type="ChEBI" id="CHEBI:29105"/>
        <note>catalytic</note>
    </ligand>
</feature>
<dbReference type="InterPro" id="IPR016193">
    <property type="entry name" value="Cytidine_deaminase-like"/>
</dbReference>